<sequence>MVNWSDPATMMAQAGVFAQLLWVLLGIIGWEYVITLDFEYRTLKKWKEFKWPLVFYFICRYSILLALIVLNVINNTKTEINCQAMYTLAQFLGNVSIGTTSNLLMFRAIAIWSRSVWIVVPLVLVALGHWAILLHGIIAVRATWNPAVGVCVVTGTSNVFLRLLYNYTMAFDLLVLVLSVAGLMRAGHGRGSGLWNLLFHDGIAYFTVAFVGNLIAAIFAILHLNAAMDIMFTVPAAVFSAIVAMRCVRRLSDWTGKDVYVHSSARATGGSRQQGSGGKKMNASGLGVEIGMDTYSNSNTGDISFYRGESTTVDLDIDLERATHLHSVEEIGDNDKKYPQQTSFMPIH</sequence>
<feature type="transmembrane region" description="Helical" evidence="1">
    <location>
        <begin position="164"/>
        <end position="183"/>
    </location>
</feature>
<feature type="transmembrane region" description="Helical" evidence="1">
    <location>
        <begin position="116"/>
        <end position="144"/>
    </location>
</feature>
<reference evidence="2" key="1">
    <citation type="submission" date="2021-01" db="EMBL/GenBank/DDBJ databases">
        <authorList>
            <person name="Kaushik A."/>
        </authorList>
    </citation>
    <scope>NUCLEOTIDE SEQUENCE</scope>
    <source>
        <strain evidence="2">AG6-10EEA</strain>
    </source>
</reference>
<evidence type="ECO:0000313" key="3">
    <source>
        <dbReference type="Proteomes" id="UP000663853"/>
    </source>
</evidence>
<keyword evidence="1" id="KW-0472">Membrane</keyword>
<feature type="transmembrane region" description="Helical" evidence="1">
    <location>
        <begin position="85"/>
        <end position="104"/>
    </location>
</feature>
<dbReference type="AlphaFoldDB" id="A0A8H3C2Q0"/>
<dbReference type="EMBL" id="CAJMXA010001963">
    <property type="protein sequence ID" value="CAE6473485.1"/>
    <property type="molecule type" value="Genomic_DNA"/>
</dbReference>
<dbReference type="Proteomes" id="UP000663853">
    <property type="component" value="Unassembled WGS sequence"/>
</dbReference>
<proteinExistence type="predicted"/>
<keyword evidence="1" id="KW-0812">Transmembrane</keyword>
<comment type="caution">
    <text evidence="2">The sequence shown here is derived from an EMBL/GenBank/DDBJ whole genome shotgun (WGS) entry which is preliminary data.</text>
</comment>
<protein>
    <recommendedName>
        <fullName evidence="4">Transmembrane protein</fullName>
    </recommendedName>
</protein>
<organism evidence="2 3">
    <name type="scientific">Rhizoctonia solani</name>
    <dbReference type="NCBI Taxonomy" id="456999"/>
    <lineage>
        <taxon>Eukaryota</taxon>
        <taxon>Fungi</taxon>
        <taxon>Dikarya</taxon>
        <taxon>Basidiomycota</taxon>
        <taxon>Agaricomycotina</taxon>
        <taxon>Agaricomycetes</taxon>
        <taxon>Cantharellales</taxon>
        <taxon>Ceratobasidiaceae</taxon>
        <taxon>Rhizoctonia</taxon>
    </lineage>
</organism>
<name>A0A8H3C2Q0_9AGAM</name>
<keyword evidence="1" id="KW-1133">Transmembrane helix</keyword>
<feature type="transmembrane region" description="Helical" evidence="1">
    <location>
        <begin position="230"/>
        <end position="248"/>
    </location>
</feature>
<feature type="transmembrane region" description="Helical" evidence="1">
    <location>
        <begin position="203"/>
        <end position="224"/>
    </location>
</feature>
<evidence type="ECO:0000256" key="1">
    <source>
        <dbReference type="SAM" id="Phobius"/>
    </source>
</evidence>
<evidence type="ECO:0000313" key="2">
    <source>
        <dbReference type="EMBL" id="CAE6473485.1"/>
    </source>
</evidence>
<accession>A0A8H3C2Q0</accession>
<evidence type="ECO:0008006" key="4">
    <source>
        <dbReference type="Google" id="ProtNLM"/>
    </source>
</evidence>
<feature type="transmembrane region" description="Helical" evidence="1">
    <location>
        <begin position="12"/>
        <end position="33"/>
    </location>
</feature>
<gene>
    <name evidence="2" type="ORF">RDB_LOCUS78019</name>
</gene>
<feature type="transmembrane region" description="Helical" evidence="1">
    <location>
        <begin position="53"/>
        <end position="73"/>
    </location>
</feature>